<organism evidence="3 4">
    <name type="scientific">Klebsiella pneumoniae</name>
    <dbReference type="NCBI Taxonomy" id="573"/>
    <lineage>
        <taxon>Bacteria</taxon>
        <taxon>Pseudomonadati</taxon>
        <taxon>Pseudomonadota</taxon>
        <taxon>Gammaproteobacteria</taxon>
        <taxon>Enterobacterales</taxon>
        <taxon>Enterobacteriaceae</taxon>
        <taxon>Klebsiella/Raoultella group</taxon>
        <taxon>Klebsiella</taxon>
        <taxon>Klebsiella pneumoniae complex</taxon>
    </lineage>
</organism>
<dbReference type="SUPFAM" id="SSF51621">
    <property type="entry name" value="Phosphoenolpyruvate/pyruvate domain"/>
    <property type="match status" value="1"/>
</dbReference>
<feature type="non-terminal residue" evidence="3">
    <location>
        <position position="1"/>
    </location>
</feature>
<evidence type="ECO:0000313" key="4">
    <source>
        <dbReference type="Proteomes" id="UP000322977"/>
    </source>
</evidence>
<evidence type="ECO:0000313" key="3">
    <source>
        <dbReference type="EMBL" id="TYL61910.1"/>
    </source>
</evidence>
<dbReference type="Gene3D" id="1.20.1440.90">
    <property type="entry name" value="Phosphoenolpyruvate/pyruvate domain"/>
    <property type="match status" value="1"/>
</dbReference>
<dbReference type="RefSeq" id="WP_148869392.1">
    <property type="nucleotide sequence ID" value="NZ_CAWOYW010000338.1"/>
</dbReference>
<dbReference type="InterPro" id="IPR015813">
    <property type="entry name" value="Pyrv/PenolPyrv_kinase-like_dom"/>
</dbReference>
<dbReference type="GO" id="GO:0008964">
    <property type="term" value="F:phosphoenolpyruvate carboxylase activity"/>
    <property type="evidence" value="ECO:0007669"/>
    <property type="project" value="InterPro"/>
</dbReference>
<accession>A0A5D3IZV4</accession>
<dbReference type="Proteomes" id="UP000322977">
    <property type="component" value="Unassembled WGS sequence"/>
</dbReference>
<dbReference type="GO" id="GO:0005829">
    <property type="term" value="C:cytosol"/>
    <property type="evidence" value="ECO:0007669"/>
    <property type="project" value="TreeGrafter"/>
</dbReference>
<evidence type="ECO:0000256" key="1">
    <source>
        <dbReference type="ARBA" id="ARBA00003670"/>
    </source>
</evidence>
<dbReference type="PANTHER" id="PTHR30523">
    <property type="entry name" value="PHOSPHOENOLPYRUVATE CARBOXYLASE"/>
    <property type="match status" value="1"/>
</dbReference>
<evidence type="ECO:0000256" key="2">
    <source>
        <dbReference type="ARBA" id="ARBA00022419"/>
    </source>
</evidence>
<proteinExistence type="predicted"/>
<gene>
    <name evidence="3" type="ORF">FXN67_33745</name>
</gene>
<dbReference type="GO" id="GO:0015977">
    <property type="term" value="P:carbon fixation"/>
    <property type="evidence" value="ECO:0007669"/>
    <property type="project" value="InterPro"/>
</dbReference>
<dbReference type="PANTHER" id="PTHR30523:SF6">
    <property type="entry name" value="PHOSPHOENOLPYRUVATE CARBOXYLASE"/>
    <property type="match status" value="1"/>
</dbReference>
<dbReference type="Pfam" id="PF00311">
    <property type="entry name" value="PEPcase"/>
    <property type="match status" value="1"/>
</dbReference>
<dbReference type="AlphaFoldDB" id="A0A5D3IZV4"/>
<sequence>PAPAYTSAEELRADIQIVTDSLAAHHGEALADARLASLARAIDVFGFHLSSIDLRQVSDVHEATVAELLKVAGVEGAYAALSEADKRTLLLRELQQPRLLTLPFHAYSEQTTQEIDIFRAAREVRARYGNRIVRNY</sequence>
<dbReference type="GO" id="GO:0006099">
    <property type="term" value="P:tricarboxylic acid cycle"/>
    <property type="evidence" value="ECO:0007669"/>
    <property type="project" value="InterPro"/>
</dbReference>
<dbReference type="EMBL" id="VSSY01000404">
    <property type="protein sequence ID" value="TYL61910.1"/>
    <property type="molecule type" value="Genomic_DNA"/>
</dbReference>
<dbReference type="InterPro" id="IPR021135">
    <property type="entry name" value="PEP_COase"/>
</dbReference>
<protein>
    <recommendedName>
        <fullName evidence="2">Phosphoenolpyruvate carboxylase</fullName>
    </recommendedName>
</protein>
<keyword evidence="3" id="KW-0670">Pyruvate</keyword>
<feature type="non-terminal residue" evidence="3">
    <location>
        <position position="136"/>
    </location>
</feature>
<comment type="function">
    <text evidence="1">Forms oxaloacetate, a four-carbon dicarboxylic acid source for the tricarboxylic acid cycle.</text>
</comment>
<comment type="caution">
    <text evidence="3">The sequence shown here is derived from an EMBL/GenBank/DDBJ whole genome shotgun (WGS) entry which is preliminary data.</text>
</comment>
<reference evidence="3 4" key="1">
    <citation type="submission" date="2019-08" db="EMBL/GenBank/DDBJ databases">
        <title>Phenotypic and genetic characterization of extended-spectrum b-lactamase-producing hypermucoviscous Klebsiella pneumoniae from Chile.</title>
        <authorList>
            <person name="Morales-Leon F."/>
            <person name="Caro C."/>
            <person name="Opazo-Capurro A."/>
            <person name="Lincopan N."/>
            <person name="Dominguez-Yevenes M."/>
            <person name="Lima C."/>
            <person name="Bello-Toledo H."/>
            <person name="Gonzalez-Rocha G."/>
        </authorList>
    </citation>
    <scope>NUCLEOTIDE SEQUENCE [LARGE SCALE GENOMIC DNA]</scope>
    <source>
        <strain evidence="3 4">UCO-494</strain>
    </source>
</reference>
<name>A0A5D3IZV4_KLEPN</name>